<name>A0ABU0ZVF7_9ACTN</name>
<dbReference type="Proteomes" id="UP001230908">
    <property type="component" value="Unassembled WGS sequence"/>
</dbReference>
<organism evidence="2 3">
    <name type="scientific">Phytohabitans maris</name>
    <dbReference type="NCBI Taxonomy" id="3071409"/>
    <lineage>
        <taxon>Bacteria</taxon>
        <taxon>Bacillati</taxon>
        <taxon>Actinomycetota</taxon>
        <taxon>Actinomycetes</taxon>
        <taxon>Micromonosporales</taxon>
        <taxon>Micromonosporaceae</taxon>
    </lineage>
</organism>
<dbReference type="EMBL" id="JAVHUY010000062">
    <property type="protein sequence ID" value="MDQ7910776.1"/>
    <property type="molecule type" value="Genomic_DNA"/>
</dbReference>
<evidence type="ECO:0000313" key="3">
    <source>
        <dbReference type="Proteomes" id="UP001230908"/>
    </source>
</evidence>
<evidence type="ECO:0000256" key="1">
    <source>
        <dbReference type="SAM" id="MobiDB-lite"/>
    </source>
</evidence>
<protein>
    <submittedName>
        <fullName evidence="2">Uncharacterized protein</fullName>
    </submittedName>
</protein>
<proteinExistence type="predicted"/>
<accession>A0ABU0ZVF7</accession>
<gene>
    <name evidence="2" type="ORF">RB614_40425</name>
</gene>
<reference evidence="2 3" key="1">
    <citation type="submission" date="2023-08" db="EMBL/GenBank/DDBJ databases">
        <title>Phytohabitans sansha sp. nov., isolated from marine sediment.</title>
        <authorList>
            <person name="Zhao Y."/>
            <person name="Yi K."/>
        </authorList>
    </citation>
    <scope>NUCLEOTIDE SEQUENCE [LARGE SCALE GENOMIC DNA]</scope>
    <source>
        <strain evidence="2 3">ZYX-F-186</strain>
    </source>
</reference>
<keyword evidence="3" id="KW-1185">Reference proteome</keyword>
<feature type="region of interest" description="Disordered" evidence="1">
    <location>
        <begin position="1"/>
        <end position="23"/>
    </location>
</feature>
<comment type="caution">
    <text evidence="2">The sequence shown here is derived from an EMBL/GenBank/DDBJ whole genome shotgun (WGS) entry which is preliminary data.</text>
</comment>
<evidence type="ECO:0000313" key="2">
    <source>
        <dbReference type="EMBL" id="MDQ7910776.1"/>
    </source>
</evidence>
<dbReference type="RefSeq" id="WP_308718017.1">
    <property type="nucleotide sequence ID" value="NZ_JAVHUY010000062.1"/>
</dbReference>
<sequence>MTLQPQPDGGTPPARRPGDGDQHVEHEQLDLVDLLDEDPPSLKERFWAFHEANPLVYQVLVRLAREWVVRTGRRKIGIAALFERARWEIALQTTETPRWNNSYRAAYARLILKQEADLADLFDLRRSAADEWLSEVDDAA</sequence>